<evidence type="ECO:0000256" key="1">
    <source>
        <dbReference type="ARBA" id="ARBA00004477"/>
    </source>
</evidence>
<evidence type="ECO:0000256" key="7">
    <source>
        <dbReference type="ARBA" id="ARBA00023136"/>
    </source>
</evidence>
<proteinExistence type="inferred from homology"/>
<dbReference type="InterPro" id="IPR009582">
    <property type="entry name" value="Spc2/SPCS2"/>
</dbReference>
<evidence type="ECO:0000313" key="10">
    <source>
        <dbReference type="EnsemblMetazoa" id="XP_020914806.1"/>
    </source>
</evidence>
<sequence length="201" mass="23044">MAAKKMKGQESWKWSVDEKPVKIDKWDGNAVKNALDDAAKKVLTNHFGYHEDHSLTDTRLGICTLSVVFALAALGYDYLNPFPASRPVLILCVISYFILMGLLTLFTTFKEKNYILFAVQKDDAGIGPDHVWTLRSVLKRYDHLYTLTMSFKDGETKREREQTLSKSVASWFDRDGILIPEFFDRDVNELHKSLCSDKKDN</sequence>
<evidence type="ECO:0000256" key="4">
    <source>
        <dbReference type="ARBA" id="ARBA00022692"/>
    </source>
</evidence>
<evidence type="ECO:0000256" key="3">
    <source>
        <dbReference type="ARBA" id="ARBA00017057"/>
    </source>
</evidence>
<dbReference type="PANTHER" id="PTHR13085">
    <property type="entry name" value="MICROSOMAL SIGNAL PEPTIDASE 25 KDA SUBUNIT"/>
    <property type="match status" value="1"/>
</dbReference>
<accession>A0A913Y5Q7</accession>
<dbReference type="GO" id="GO:0005787">
    <property type="term" value="C:signal peptidase complex"/>
    <property type="evidence" value="ECO:0007669"/>
    <property type="project" value="UniProtKB-UniRule"/>
</dbReference>
<dbReference type="OMA" id="INKWDGT"/>
<evidence type="ECO:0000256" key="6">
    <source>
        <dbReference type="ARBA" id="ARBA00022989"/>
    </source>
</evidence>
<feature type="transmembrane region" description="Helical" evidence="9">
    <location>
        <begin position="88"/>
        <end position="109"/>
    </location>
</feature>
<dbReference type="Proteomes" id="UP000887567">
    <property type="component" value="Unplaced"/>
</dbReference>
<comment type="subcellular location">
    <subcellularLocation>
        <location evidence="1 9">Endoplasmic reticulum membrane</location>
        <topology evidence="1 9">Multi-pass membrane protein</topology>
    </subcellularLocation>
</comment>
<keyword evidence="7 9" id="KW-0472">Membrane</keyword>
<keyword evidence="5 9" id="KW-0256">Endoplasmic reticulum</keyword>
<name>A0A913Y5Q7_EXADI</name>
<evidence type="ECO:0000256" key="9">
    <source>
        <dbReference type="RuleBase" id="RU368033"/>
    </source>
</evidence>
<dbReference type="PANTHER" id="PTHR13085:SF0">
    <property type="entry name" value="SIGNAL PEPTIDASE COMPLEX SUBUNIT 2"/>
    <property type="match status" value="1"/>
</dbReference>
<dbReference type="RefSeq" id="XP_020914806.1">
    <property type="nucleotide sequence ID" value="XM_021059147.2"/>
</dbReference>
<dbReference type="AlphaFoldDB" id="A0A913Y5Q7"/>
<evidence type="ECO:0000313" key="11">
    <source>
        <dbReference type="Proteomes" id="UP000887567"/>
    </source>
</evidence>
<keyword evidence="6 9" id="KW-1133">Transmembrane helix</keyword>
<comment type="similarity">
    <text evidence="2 9">Belongs to the SPCS2 family.</text>
</comment>
<keyword evidence="4 9" id="KW-0812">Transmembrane</keyword>
<feature type="transmembrane region" description="Helical" evidence="9">
    <location>
        <begin position="60"/>
        <end position="76"/>
    </location>
</feature>
<dbReference type="Pfam" id="PF06703">
    <property type="entry name" value="SPC25"/>
    <property type="match status" value="1"/>
</dbReference>
<keyword evidence="11" id="KW-1185">Reference proteome</keyword>
<reference evidence="10" key="1">
    <citation type="submission" date="2022-11" db="UniProtKB">
        <authorList>
            <consortium name="EnsemblMetazoa"/>
        </authorList>
    </citation>
    <scope>IDENTIFICATION</scope>
</reference>
<dbReference type="GeneID" id="110252336"/>
<dbReference type="KEGG" id="epa:110252336"/>
<dbReference type="GO" id="GO:0045047">
    <property type="term" value="P:protein targeting to ER"/>
    <property type="evidence" value="ECO:0007669"/>
    <property type="project" value="TreeGrafter"/>
</dbReference>
<dbReference type="GO" id="GO:0006465">
    <property type="term" value="P:signal peptide processing"/>
    <property type="evidence" value="ECO:0007669"/>
    <property type="project" value="UniProtKB-UniRule"/>
</dbReference>
<dbReference type="GO" id="GO:0008233">
    <property type="term" value="F:peptidase activity"/>
    <property type="evidence" value="ECO:0007669"/>
    <property type="project" value="UniProtKB-UniRule"/>
</dbReference>
<protein>
    <recommendedName>
        <fullName evidence="3 9">Signal peptidase complex subunit 2</fullName>
    </recommendedName>
</protein>
<evidence type="ECO:0000256" key="2">
    <source>
        <dbReference type="ARBA" id="ARBA00007324"/>
    </source>
</evidence>
<evidence type="ECO:0000256" key="5">
    <source>
        <dbReference type="ARBA" id="ARBA00022824"/>
    </source>
</evidence>
<dbReference type="OrthoDB" id="29558at2759"/>
<dbReference type="EnsemblMetazoa" id="XM_021059147.2">
    <property type="protein sequence ID" value="XP_020914806.1"/>
    <property type="gene ID" value="LOC110252336"/>
</dbReference>
<evidence type="ECO:0000256" key="8">
    <source>
        <dbReference type="ARBA" id="ARBA00045608"/>
    </source>
</evidence>
<organism evidence="10 11">
    <name type="scientific">Exaiptasia diaphana</name>
    <name type="common">Tropical sea anemone</name>
    <name type="synonym">Aiptasia pulchella</name>
    <dbReference type="NCBI Taxonomy" id="2652724"/>
    <lineage>
        <taxon>Eukaryota</taxon>
        <taxon>Metazoa</taxon>
        <taxon>Cnidaria</taxon>
        <taxon>Anthozoa</taxon>
        <taxon>Hexacorallia</taxon>
        <taxon>Actiniaria</taxon>
        <taxon>Aiptasiidae</taxon>
        <taxon>Exaiptasia</taxon>
    </lineage>
</organism>
<comment type="function">
    <text evidence="8 9">Component of the signal peptidase complex (SPC) which catalyzes the cleavage of N-terminal signal sequences from nascent proteins as they are translocated into the lumen of the endoplasmic reticulum. Enhances the enzymatic activity of SPC and facilitates the interactions between different components of the translocation site.</text>
</comment>